<dbReference type="InterPro" id="IPR001851">
    <property type="entry name" value="ABC_transp_permease"/>
</dbReference>
<keyword evidence="4 9" id="KW-0812">Transmembrane</keyword>
<evidence type="ECO:0000256" key="5">
    <source>
        <dbReference type="ARBA" id="ARBA00022970"/>
    </source>
</evidence>
<evidence type="ECO:0000256" key="9">
    <source>
        <dbReference type="SAM" id="Phobius"/>
    </source>
</evidence>
<dbReference type="RefSeq" id="WP_394320920.1">
    <property type="nucleotide sequence ID" value="NZ_JBHMQU010000068.1"/>
</dbReference>
<feature type="transmembrane region" description="Helical" evidence="9">
    <location>
        <begin position="95"/>
        <end position="118"/>
    </location>
</feature>
<comment type="subcellular location">
    <subcellularLocation>
        <location evidence="1">Cell membrane</location>
        <topology evidence="1">Multi-pass membrane protein</topology>
    </subcellularLocation>
</comment>
<feature type="transmembrane region" description="Helical" evidence="9">
    <location>
        <begin position="145"/>
        <end position="166"/>
    </location>
</feature>
<feature type="transmembrane region" description="Helical" evidence="9">
    <location>
        <begin position="38"/>
        <end position="59"/>
    </location>
</feature>
<protein>
    <submittedName>
        <fullName evidence="10">Branched-chain amino acid ABC transporter permease</fullName>
    </submittedName>
</protein>
<keyword evidence="11" id="KW-1185">Reference proteome</keyword>
<evidence type="ECO:0000256" key="4">
    <source>
        <dbReference type="ARBA" id="ARBA00022692"/>
    </source>
</evidence>
<evidence type="ECO:0000256" key="3">
    <source>
        <dbReference type="ARBA" id="ARBA00022475"/>
    </source>
</evidence>
<keyword evidence="5" id="KW-0029">Amino-acid transport</keyword>
<feature type="transmembrane region" description="Helical" evidence="9">
    <location>
        <begin position="187"/>
        <end position="211"/>
    </location>
</feature>
<organism evidence="10 11">
    <name type="scientific">Paracoccus panacisoli</name>
    <dbReference type="NCBI Taxonomy" id="1510163"/>
    <lineage>
        <taxon>Bacteria</taxon>
        <taxon>Pseudomonadati</taxon>
        <taxon>Pseudomonadota</taxon>
        <taxon>Alphaproteobacteria</taxon>
        <taxon>Rhodobacterales</taxon>
        <taxon>Paracoccaceae</taxon>
        <taxon>Paracoccus</taxon>
    </lineage>
</organism>
<dbReference type="CDD" id="cd06582">
    <property type="entry name" value="TM_PBP1_LivH_like"/>
    <property type="match status" value="1"/>
</dbReference>
<feature type="transmembrane region" description="Helical" evidence="9">
    <location>
        <begin position="268"/>
        <end position="286"/>
    </location>
</feature>
<dbReference type="EMBL" id="JBHMQU010000068">
    <property type="protein sequence ID" value="MFC0813008.1"/>
    <property type="molecule type" value="Genomic_DNA"/>
</dbReference>
<evidence type="ECO:0000256" key="8">
    <source>
        <dbReference type="ARBA" id="ARBA00037998"/>
    </source>
</evidence>
<evidence type="ECO:0000256" key="2">
    <source>
        <dbReference type="ARBA" id="ARBA00022448"/>
    </source>
</evidence>
<evidence type="ECO:0000256" key="6">
    <source>
        <dbReference type="ARBA" id="ARBA00022989"/>
    </source>
</evidence>
<keyword evidence="3" id="KW-1003">Cell membrane</keyword>
<feature type="transmembrane region" description="Helical" evidence="9">
    <location>
        <begin position="6"/>
        <end position="31"/>
    </location>
</feature>
<dbReference type="PANTHER" id="PTHR11795:SF451">
    <property type="entry name" value="ABC TRANSPORTER PERMEASE PROTEIN"/>
    <property type="match status" value="1"/>
</dbReference>
<keyword evidence="7 9" id="KW-0472">Membrane</keyword>
<evidence type="ECO:0000256" key="7">
    <source>
        <dbReference type="ARBA" id="ARBA00023136"/>
    </source>
</evidence>
<dbReference type="Pfam" id="PF02653">
    <property type="entry name" value="BPD_transp_2"/>
    <property type="match status" value="1"/>
</dbReference>
<keyword evidence="6 9" id="KW-1133">Transmembrane helix</keyword>
<evidence type="ECO:0000313" key="10">
    <source>
        <dbReference type="EMBL" id="MFC0813008.1"/>
    </source>
</evidence>
<evidence type="ECO:0000256" key="1">
    <source>
        <dbReference type="ARBA" id="ARBA00004651"/>
    </source>
</evidence>
<accession>A0ABV6T6V7</accession>
<dbReference type="InterPro" id="IPR052157">
    <property type="entry name" value="BCAA_transport_permease"/>
</dbReference>
<feature type="transmembrane region" description="Helical" evidence="9">
    <location>
        <begin position="65"/>
        <end position="83"/>
    </location>
</feature>
<proteinExistence type="inferred from homology"/>
<gene>
    <name evidence="10" type="ORF">ACFHYO_12930</name>
</gene>
<comment type="similarity">
    <text evidence="8">Belongs to the binding-protein-dependent transport system permease family. LivHM subfamily.</text>
</comment>
<name>A0ABV6T6V7_9RHOB</name>
<reference evidence="10 11" key="1">
    <citation type="submission" date="2024-09" db="EMBL/GenBank/DDBJ databases">
        <authorList>
            <person name="Sun Q."/>
            <person name="Mori K."/>
        </authorList>
    </citation>
    <scope>NUCLEOTIDE SEQUENCE [LARGE SCALE GENOMIC DNA]</scope>
    <source>
        <strain evidence="10 11">KCTC 42086</strain>
    </source>
</reference>
<sequence>MNDAMLFFTEVTLAGLGSGALLALTALAFVLIYKATRVINLAVSETLMLGGYLFLAFAAGAGLPVWAAPPLAVAGGGLLGAVVERGLIRPMLGKSPISVFMVTVGLGSVLVGLVEIIWGTDPRTLPAFVANTPVFIGEAFVSRKIVVAFLTAAVVIGLFLVLFRYWRGGVALRATASDQAAAYSCGINVPGVFSIAWIIGCATAAGAGVLLGAIGGISPAMGVFGLSALVVVIVGGLDSIPGALVGGLGLGLIQAWTGSYLGGEYTGVITFSILILTLVIRPYGLFGTHEIERL</sequence>
<keyword evidence="2" id="KW-0813">Transport</keyword>
<evidence type="ECO:0000313" key="11">
    <source>
        <dbReference type="Proteomes" id="UP001589920"/>
    </source>
</evidence>
<dbReference type="PANTHER" id="PTHR11795">
    <property type="entry name" value="BRANCHED-CHAIN AMINO ACID TRANSPORT SYSTEM PERMEASE PROTEIN LIVH"/>
    <property type="match status" value="1"/>
</dbReference>
<comment type="caution">
    <text evidence="10">The sequence shown here is derived from an EMBL/GenBank/DDBJ whole genome shotgun (WGS) entry which is preliminary data.</text>
</comment>
<dbReference type="Proteomes" id="UP001589920">
    <property type="component" value="Unassembled WGS sequence"/>
</dbReference>